<feature type="domain" description="Stress-response A/B barrel" evidence="1">
    <location>
        <begin position="2"/>
        <end position="94"/>
    </location>
</feature>
<keyword evidence="3" id="KW-1185">Reference proteome</keyword>
<organism evidence="2 3">
    <name type="scientific">Eubacterium coprostanoligenes</name>
    <dbReference type="NCBI Taxonomy" id="290054"/>
    <lineage>
        <taxon>Bacteria</taxon>
        <taxon>Bacillati</taxon>
        <taxon>Bacillota</taxon>
        <taxon>Clostridia</taxon>
        <taxon>Eubacteriales</taxon>
        <taxon>Eubacteriaceae</taxon>
        <taxon>Eubacterium</taxon>
    </lineage>
</organism>
<dbReference type="OrthoDB" id="9808130at2"/>
<accession>A0A1T4LWT1</accession>
<evidence type="ECO:0000313" key="2">
    <source>
        <dbReference type="EMBL" id="SJZ59142.1"/>
    </source>
</evidence>
<dbReference type="SUPFAM" id="SSF54909">
    <property type="entry name" value="Dimeric alpha+beta barrel"/>
    <property type="match status" value="1"/>
</dbReference>
<dbReference type="STRING" id="290054.SAMN02745114_01037"/>
<evidence type="ECO:0000313" key="3">
    <source>
        <dbReference type="Proteomes" id="UP000190657"/>
    </source>
</evidence>
<dbReference type="RefSeq" id="WP_078768518.1">
    <property type="nucleotide sequence ID" value="NZ_FUWW01000010.1"/>
</dbReference>
<evidence type="ECO:0000259" key="1">
    <source>
        <dbReference type="PROSITE" id="PS51502"/>
    </source>
</evidence>
<dbReference type="PANTHER" id="PTHR37832:SF1">
    <property type="entry name" value="STRESS-RESPONSE A_B BARREL DOMAIN-CONTAINING PROTEIN"/>
    <property type="match status" value="1"/>
</dbReference>
<name>A0A1T4LWT1_9FIRM</name>
<dbReference type="Proteomes" id="UP000190657">
    <property type="component" value="Unassembled WGS sequence"/>
</dbReference>
<dbReference type="PROSITE" id="PS51502">
    <property type="entry name" value="S_R_A_B_BARREL"/>
    <property type="match status" value="1"/>
</dbReference>
<proteinExistence type="predicted"/>
<dbReference type="Pfam" id="PF07876">
    <property type="entry name" value="Dabb"/>
    <property type="match status" value="1"/>
</dbReference>
<gene>
    <name evidence="2" type="ORF">SAMN02745114_01037</name>
</gene>
<sequence length="96" mass="11061">MIKHIVCFKLKDNSPEECNKAAEILRSMEGKVDLIRDIEVGVDFLHSERSYDIILQVVLGNAEALEKYQNDEYHCNVVKKHMHAVRESSVAIDYNI</sequence>
<dbReference type="AlphaFoldDB" id="A0A1T4LWT1"/>
<dbReference type="InterPro" id="IPR013097">
    <property type="entry name" value="Dabb"/>
</dbReference>
<dbReference type="Gene3D" id="3.30.70.100">
    <property type="match status" value="1"/>
</dbReference>
<dbReference type="SMART" id="SM00886">
    <property type="entry name" value="Dabb"/>
    <property type="match status" value="1"/>
</dbReference>
<dbReference type="EMBL" id="FUWW01000010">
    <property type="protein sequence ID" value="SJZ59142.1"/>
    <property type="molecule type" value="Genomic_DNA"/>
</dbReference>
<dbReference type="InterPro" id="IPR011008">
    <property type="entry name" value="Dimeric_a/b-barrel"/>
</dbReference>
<dbReference type="PANTHER" id="PTHR37832">
    <property type="entry name" value="BLL2683 PROTEIN"/>
    <property type="match status" value="1"/>
</dbReference>
<reference evidence="2 3" key="1">
    <citation type="submission" date="2017-02" db="EMBL/GenBank/DDBJ databases">
        <authorList>
            <person name="Peterson S.W."/>
        </authorList>
    </citation>
    <scope>NUCLEOTIDE SEQUENCE [LARGE SCALE GENOMIC DNA]</scope>
    <source>
        <strain evidence="2 3">ATCC 51222</strain>
    </source>
</reference>
<protein>
    <submittedName>
        <fullName evidence="2">Stress responsive A/B Barrel Domain</fullName>
    </submittedName>
</protein>